<protein>
    <submittedName>
        <fullName evidence="2">Uncharacterized protein</fullName>
    </submittedName>
</protein>
<dbReference type="Proteomes" id="UP000030104">
    <property type="component" value="Unassembled WGS sequence"/>
</dbReference>
<keyword evidence="1" id="KW-0732">Signal</keyword>
<proteinExistence type="predicted"/>
<dbReference type="AlphaFoldDB" id="A0A0A2LE77"/>
<reference evidence="2 3" key="1">
    <citation type="journal article" date="2015" name="Mol. Plant Microbe Interact.">
        <title>Genome, transcriptome, and functional analyses of Penicillium expansum provide new insights into secondary metabolism and pathogenicity.</title>
        <authorList>
            <person name="Ballester A.R."/>
            <person name="Marcet-Houben M."/>
            <person name="Levin E."/>
            <person name="Sela N."/>
            <person name="Selma-Lazaro C."/>
            <person name="Carmona L."/>
            <person name="Wisniewski M."/>
            <person name="Droby S."/>
            <person name="Gonzalez-Candelas L."/>
            <person name="Gabaldon T."/>
        </authorList>
    </citation>
    <scope>NUCLEOTIDE SEQUENCE [LARGE SCALE GENOMIC DNA]</scope>
    <source>
        <strain evidence="2 3">PHI-1</strain>
    </source>
</reference>
<gene>
    <name evidence="2" type="ORF">PITC_038090</name>
</gene>
<evidence type="ECO:0000313" key="2">
    <source>
        <dbReference type="EMBL" id="KGO77501.1"/>
    </source>
</evidence>
<feature type="chain" id="PRO_5002002232" evidence="1">
    <location>
        <begin position="25"/>
        <end position="153"/>
    </location>
</feature>
<feature type="signal peptide" evidence="1">
    <location>
        <begin position="1"/>
        <end position="24"/>
    </location>
</feature>
<evidence type="ECO:0000313" key="3">
    <source>
        <dbReference type="Proteomes" id="UP000030104"/>
    </source>
</evidence>
<organism evidence="2 3">
    <name type="scientific">Penicillium italicum</name>
    <name type="common">Blue mold</name>
    <dbReference type="NCBI Taxonomy" id="40296"/>
    <lineage>
        <taxon>Eukaryota</taxon>
        <taxon>Fungi</taxon>
        <taxon>Dikarya</taxon>
        <taxon>Ascomycota</taxon>
        <taxon>Pezizomycotina</taxon>
        <taxon>Eurotiomycetes</taxon>
        <taxon>Eurotiomycetidae</taxon>
        <taxon>Eurotiales</taxon>
        <taxon>Aspergillaceae</taxon>
        <taxon>Penicillium</taxon>
    </lineage>
</organism>
<sequence length="153" mass="16323">MPSFKDLAWGTMVLLAFGVQSNVASPTSSPNITVMIRDENFAYHKSEEMANAVLARNSEYPLVKRSHATVQACRTSSCTGCTIVFDNNLASPSACISAENTGCLIVSNLEDANIWTWNHLDCNGRNTNHRGCPTGVNTFGAAGTNSIGVHPGC</sequence>
<dbReference type="EMBL" id="JQGA01000150">
    <property type="protein sequence ID" value="KGO77501.1"/>
    <property type="molecule type" value="Genomic_DNA"/>
</dbReference>
<dbReference type="PhylomeDB" id="A0A0A2LE77"/>
<dbReference type="HOGENOM" id="CLU_1669531_0_0_1"/>
<dbReference type="OMA" id="MIRDENF"/>
<dbReference type="OrthoDB" id="3560057at2759"/>
<name>A0A0A2LE77_PENIT</name>
<keyword evidence="3" id="KW-1185">Reference proteome</keyword>
<comment type="caution">
    <text evidence="2">The sequence shown here is derived from an EMBL/GenBank/DDBJ whole genome shotgun (WGS) entry which is preliminary data.</text>
</comment>
<accession>A0A0A2LE77</accession>
<evidence type="ECO:0000256" key="1">
    <source>
        <dbReference type="SAM" id="SignalP"/>
    </source>
</evidence>